<dbReference type="Proteomes" id="UP000294927">
    <property type="component" value="Unassembled WGS sequence"/>
</dbReference>
<protein>
    <submittedName>
        <fullName evidence="2">50S ribosome-binding GTPase</fullName>
    </submittedName>
</protein>
<dbReference type="InterPro" id="IPR022812">
    <property type="entry name" value="Dynamin"/>
</dbReference>
<dbReference type="Pfam" id="PF00350">
    <property type="entry name" value="Dynamin_N"/>
    <property type="match status" value="1"/>
</dbReference>
<proteinExistence type="predicted"/>
<dbReference type="EMBL" id="SOCP01000009">
    <property type="protein sequence ID" value="TDV47786.1"/>
    <property type="molecule type" value="Genomic_DNA"/>
</dbReference>
<evidence type="ECO:0000259" key="1">
    <source>
        <dbReference type="Pfam" id="PF00350"/>
    </source>
</evidence>
<name>A0A4R7VEY9_9PSEU</name>
<dbReference type="RefSeq" id="WP_133905090.1">
    <property type="nucleotide sequence ID" value="NZ_SOCP01000009.1"/>
</dbReference>
<dbReference type="OrthoDB" id="4379468at2"/>
<accession>A0A4R7VEY9</accession>
<dbReference type="Gene3D" id="3.40.50.300">
    <property type="entry name" value="P-loop containing nucleotide triphosphate hydrolases"/>
    <property type="match status" value="1"/>
</dbReference>
<organism evidence="2 3">
    <name type="scientific">Actinophytocola oryzae</name>
    <dbReference type="NCBI Taxonomy" id="502181"/>
    <lineage>
        <taxon>Bacteria</taxon>
        <taxon>Bacillati</taxon>
        <taxon>Actinomycetota</taxon>
        <taxon>Actinomycetes</taxon>
        <taxon>Pseudonocardiales</taxon>
        <taxon>Pseudonocardiaceae</taxon>
    </lineage>
</organism>
<dbReference type="InterPro" id="IPR027417">
    <property type="entry name" value="P-loop_NTPase"/>
</dbReference>
<comment type="caution">
    <text evidence="2">The sequence shown here is derived from an EMBL/GenBank/DDBJ whole genome shotgun (WGS) entry which is preliminary data.</text>
</comment>
<feature type="domain" description="Dynamin N-terminal" evidence="1">
    <location>
        <begin position="42"/>
        <end position="160"/>
    </location>
</feature>
<dbReference type="PANTHER" id="PTHR43681">
    <property type="entry name" value="TRANSMEMBRANE GTPASE FZO"/>
    <property type="match status" value="1"/>
</dbReference>
<dbReference type="PRINTS" id="PR00195">
    <property type="entry name" value="DYNAMIN"/>
</dbReference>
<sequence>MSVLTEAVRGVLGRAVDVFAAAPEVAEALRAQLDRLDEPLRVAIAGKVKAGKSTLLNGLVGELIAPTDAGECTRVVTWYRDGPTPRVVSYPDSGPPEPLAVHRSAEGLSVRLRGVPAERLRRLVVDWPSQSLRDMTLIDTPGIASTSTATSRRTLTLLTPEEDGPAEADAVVYLMRHLHVADAEFLESFRDQGVARASAVNTIAVVSRADEVGGGRVDAMLSARRIARRYRTSPALRGLCQTVLPVAGLLAATGKTLRQHEFATLAALAGSPREEMDDVLLSTSRFLRSSRVPALAALSTEDRHALLGRFGLYGLRLSMMHVRQGCHDAGALAAELLRGSGIAELREVLHARFTERRDLLKARTGLLAVERVLRADVPGTDPDAVARLAAEVERISSGAHEFVELRLLSSLRSGDVALPESDAGVAERLLGGEGVAVSRRLALTPDTPAAQARRVALAELDGWRRRAENPFASREEVRVYRAVARSCEGIVAGLAAVSV</sequence>
<dbReference type="AlphaFoldDB" id="A0A4R7VEY9"/>
<keyword evidence="3" id="KW-1185">Reference proteome</keyword>
<dbReference type="InterPro" id="IPR051943">
    <property type="entry name" value="TRAFAC_Dynamin-like_GTPase"/>
</dbReference>
<dbReference type="InterPro" id="IPR045063">
    <property type="entry name" value="Dynamin_N"/>
</dbReference>
<evidence type="ECO:0000313" key="3">
    <source>
        <dbReference type="Proteomes" id="UP000294927"/>
    </source>
</evidence>
<gene>
    <name evidence="2" type="ORF">CLV71_10921</name>
</gene>
<dbReference type="PANTHER" id="PTHR43681:SF1">
    <property type="entry name" value="SARCALUMENIN"/>
    <property type="match status" value="1"/>
</dbReference>
<evidence type="ECO:0000313" key="2">
    <source>
        <dbReference type="EMBL" id="TDV47786.1"/>
    </source>
</evidence>
<reference evidence="2 3" key="1">
    <citation type="submission" date="2019-03" db="EMBL/GenBank/DDBJ databases">
        <title>Genomic Encyclopedia of Archaeal and Bacterial Type Strains, Phase II (KMG-II): from individual species to whole genera.</title>
        <authorList>
            <person name="Goeker M."/>
        </authorList>
    </citation>
    <scope>NUCLEOTIDE SEQUENCE [LARGE SCALE GENOMIC DNA]</scope>
    <source>
        <strain evidence="2 3">DSM 45499</strain>
    </source>
</reference>
<dbReference type="SUPFAM" id="SSF52540">
    <property type="entry name" value="P-loop containing nucleoside triphosphate hydrolases"/>
    <property type="match status" value="1"/>
</dbReference>